<dbReference type="Pfam" id="PF03637">
    <property type="entry name" value="Mob1_phocein"/>
    <property type="match status" value="1"/>
</dbReference>
<dbReference type="EMBL" id="BEYU01000204">
    <property type="protein sequence ID" value="GBG34620.1"/>
    <property type="molecule type" value="Genomic_DNA"/>
</dbReference>
<dbReference type="PANTHER" id="PTHR22599">
    <property type="entry name" value="MPS ONE BINDER KINASE ACTIVATOR-LIKE MOB"/>
    <property type="match status" value="1"/>
</dbReference>
<dbReference type="AlphaFoldDB" id="A0A2R5GUT4"/>
<proteinExistence type="predicted"/>
<name>A0A2R5GUT4_9STRA</name>
<dbReference type="OrthoDB" id="8170117at2759"/>
<organism evidence="1 2">
    <name type="scientific">Hondaea fermentalgiana</name>
    <dbReference type="NCBI Taxonomy" id="2315210"/>
    <lineage>
        <taxon>Eukaryota</taxon>
        <taxon>Sar</taxon>
        <taxon>Stramenopiles</taxon>
        <taxon>Bigyra</taxon>
        <taxon>Labyrinthulomycetes</taxon>
        <taxon>Thraustochytrida</taxon>
        <taxon>Thraustochytriidae</taxon>
        <taxon>Hondaea</taxon>
    </lineage>
</organism>
<accession>A0A2R5GUT4</accession>
<evidence type="ECO:0000313" key="2">
    <source>
        <dbReference type="Proteomes" id="UP000241890"/>
    </source>
</evidence>
<sequence length="219" mass="25170">MNFLKSRANKSTLRPVKKHATAKRSTLSAYTKRTLGSGNLRAAVTLPDNEDLNEWLAANTVDFFNEISLLYGLVSDDAAKYTKAGDGFPPGFEYRWADGVQVTKPMRVSSPEYVDLVLLWTEDQINNEDIFPVSETQAFPSEFKNYVKDIFKRLFRIFAIIYHRHFATIEKLDAAAHLNTCFKHFMFFILEFGLVDEKEMKALKGPCDRMVEEYKKQST</sequence>
<dbReference type="Proteomes" id="UP000241890">
    <property type="component" value="Unassembled WGS sequence"/>
</dbReference>
<dbReference type="GO" id="GO:0016301">
    <property type="term" value="F:kinase activity"/>
    <property type="evidence" value="ECO:0007669"/>
    <property type="project" value="UniProtKB-KW"/>
</dbReference>
<dbReference type="InterPro" id="IPR005301">
    <property type="entry name" value="MOB_kinase_act_fam"/>
</dbReference>
<keyword evidence="1" id="KW-0808">Transferase</keyword>
<dbReference type="SUPFAM" id="SSF101152">
    <property type="entry name" value="Mob1/phocein"/>
    <property type="match status" value="1"/>
</dbReference>
<dbReference type="InParanoid" id="A0A2R5GUT4"/>
<keyword evidence="2" id="KW-1185">Reference proteome</keyword>
<gene>
    <name evidence="1" type="ORF">FCC1311_108422</name>
</gene>
<evidence type="ECO:0000313" key="1">
    <source>
        <dbReference type="EMBL" id="GBG34620.1"/>
    </source>
</evidence>
<protein>
    <submittedName>
        <fullName evidence="1">MOB kinase activator-like 1A</fullName>
    </submittedName>
</protein>
<dbReference type="SMART" id="SM01388">
    <property type="entry name" value="Mob1_phocein"/>
    <property type="match status" value="1"/>
</dbReference>
<dbReference type="Gene3D" id="1.20.140.30">
    <property type="entry name" value="MOB kinase activator"/>
    <property type="match status" value="1"/>
</dbReference>
<keyword evidence="1" id="KW-0418">Kinase</keyword>
<reference evidence="1 2" key="1">
    <citation type="submission" date="2017-12" db="EMBL/GenBank/DDBJ databases">
        <title>Sequencing, de novo assembly and annotation of complete genome of a new Thraustochytrid species, strain FCC1311.</title>
        <authorList>
            <person name="Sedici K."/>
            <person name="Godart F."/>
            <person name="Aiese Cigliano R."/>
            <person name="Sanseverino W."/>
            <person name="Barakat M."/>
            <person name="Ortet P."/>
            <person name="Marechal E."/>
            <person name="Cagnac O."/>
            <person name="Amato A."/>
        </authorList>
    </citation>
    <scope>NUCLEOTIDE SEQUENCE [LARGE SCALE GENOMIC DNA]</scope>
</reference>
<dbReference type="InterPro" id="IPR036703">
    <property type="entry name" value="MOB_kinase_act_sf"/>
</dbReference>
<comment type="caution">
    <text evidence="1">The sequence shown here is derived from an EMBL/GenBank/DDBJ whole genome shotgun (WGS) entry which is preliminary data.</text>
</comment>